<dbReference type="Proteomes" id="UP000886520">
    <property type="component" value="Chromosome 21"/>
</dbReference>
<dbReference type="CDD" id="cd01897">
    <property type="entry name" value="NOG"/>
    <property type="match status" value="1"/>
</dbReference>
<keyword evidence="2" id="KW-0342">GTP-binding</keyword>
<dbReference type="EMBL" id="JABFUD020000021">
    <property type="protein sequence ID" value="KAI5063588.1"/>
    <property type="molecule type" value="Genomic_DNA"/>
</dbReference>
<evidence type="ECO:0000259" key="5">
    <source>
        <dbReference type="Pfam" id="PF17835"/>
    </source>
</evidence>
<dbReference type="AlphaFoldDB" id="A0A9D4U9Q5"/>
<dbReference type="InterPro" id="IPR027417">
    <property type="entry name" value="P-loop_NTPase"/>
</dbReference>
<evidence type="ECO:0000313" key="6">
    <source>
        <dbReference type="EMBL" id="KAI5063588.1"/>
    </source>
</evidence>
<protein>
    <recommendedName>
        <fullName evidence="8">Nucleolar GTP-binding protein 1</fullName>
    </recommendedName>
</protein>
<evidence type="ECO:0000259" key="3">
    <source>
        <dbReference type="Pfam" id="PF02421"/>
    </source>
</evidence>
<dbReference type="InterPro" id="IPR041623">
    <property type="entry name" value="NOG1_N"/>
</dbReference>
<keyword evidence="1" id="KW-0934">Plastid</keyword>
<dbReference type="Gene3D" id="3.40.50.300">
    <property type="entry name" value="P-loop containing nucleotide triphosphate hydrolases"/>
    <property type="match status" value="1"/>
</dbReference>
<proteinExistence type="predicted"/>
<keyword evidence="1" id="KW-0150">Chloroplast</keyword>
<dbReference type="PRINTS" id="PR00326">
    <property type="entry name" value="GTP1OBG"/>
</dbReference>
<feature type="domain" description="Nucleolar GTP-binding protein 1 Rossman-fold" evidence="4">
    <location>
        <begin position="342"/>
        <end position="398"/>
    </location>
</feature>
<sequence>MRFACKLTSCASSLPWLPTRAYAVFKTRLYSPCCIGTEPGLRLAATPPSLLSGAVPCVLKEMNKFGLMESSTNTSALKFDEETLVDSKETLAQEETSNENQGKIVLTKELGAFQHLPMVVCSRELLGSALRKARNIGPTKGICNIAKRERNKGAKQLDTLTKELALPLRVYIEKFPRNQHLHAYEYSLIDLTFGTGKYEEVLENVNTFRKKILDVGKNYASLCAKSTSKRGAEEVLKEGFSKLEEHFRKNGGVVDELVSVAKVLRAMPVFSLKTPTLCLVGAPNVGKSSLVRVLSTGKPEVCNYPFTTRGISMGHIFVQTDVYQVTDTPGLLRRPDDERNNMERLTLAALSYLPTAVLYVHDLTGECGVKVSDQLLLYKEIKEKFHQRPWLDVVSKADLLLQSSCSSTEMHVDSLEFYKVFGPEGALHVSVQTGLGTDELKQRVLSLLSDNFVTRESYVEEAVE</sequence>
<dbReference type="SUPFAM" id="SSF52540">
    <property type="entry name" value="P-loop containing nucleoside triphosphate hydrolases"/>
    <property type="match status" value="1"/>
</dbReference>
<name>A0A9D4U9Q5_ADICA</name>
<dbReference type="OrthoDB" id="415015at2759"/>
<reference evidence="6" key="1">
    <citation type="submission" date="2021-01" db="EMBL/GenBank/DDBJ databases">
        <title>Adiantum capillus-veneris genome.</title>
        <authorList>
            <person name="Fang Y."/>
            <person name="Liao Q."/>
        </authorList>
    </citation>
    <scope>NUCLEOTIDE SEQUENCE</scope>
    <source>
        <strain evidence="6">H3</strain>
        <tissue evidence="6">Leaf</tissue>
    </source>
</reference>
<comment type="caution">
    <text evidence="6">The sequence shown here is derived from an EMBL/GenBank/DDBJ whole genome shotgun (WGS) entry which is preliminary data.</text>
</comment>
<dbReference type="GO" id="GO:0005525">
    <property type="term" value="F:GTP binding"/>
    <property type="evidence" value="ECO:0007669"/>
    <property type="project" value="UniProtKB-KW"/>
</dbReference>
<organism evidence="6 7">
    <name type="scientific">Adiantum capillus-veneris</name>
    <name type="common">Maidenhair fern</name>
    <dbReference type="NCBI Taxonomy" id="13818"/>
    <lineage>
        <taxon>Eukaryota</taxon>
        <taxon>Viridiplantae</taxon>
        <taxon>Streptophyta</taxon>
        <taxon>Embryophyta</taxon>
        <taxon>Tracheophyta</taxon>
        <taxon>Polypodiopsida</taxon>
        <taxon>Polypodiidae</taxon>
        <taxon>Polypodiales</taxon>
        <taxon>Pteridineae</taxon>
        <taxon>Pteridaceae</taxon>
        <taxon>Vittarioideae</taxon>
        <taxon>Adiantum</taxon>
    </lineage>
</organism>
<evidence type="ECO:0000313" key="7">
    <source>
        <dbReference type="Proteomes" id="UP000886520"/>
    </source>
</evidence>
<dbReference type="Pfam" id="PF02421">
    <property type="entry name" value="FeoB_N"/>
    <property type="match status" value="1"/>
</dbReference>
<evidence type="ECO:0000259" key="4">
    <source>
        <dbReference type="Pfam" id="PF06858"/>
    </source>
</evidence>
<dbReference type="InterPro" id="IPR030389">
    <property type="entry name" value="G_FEOB_dom"/>
</dbReference>
<evidence type="ECO:0000256" key="2">
    <source>
        <dbReference type="ARBA" id="ARBA00023134"/>
    </source>
</evidence>
<keyword evidence="7" id="KW-1185">Reference proteome</keyword>
<dbReference type="Pfam" id="PF17835">
    <property type="entry name" value="NOG1_N"/>
    <property type="match status" value="1"/>
</dbReference>
<accession>A0A9D4U9Q5</accession>
<gene>
    <name evidence="6" type="ORF">GOP47_0022135</name>
</gene>
<dbReference type="PANTHER" id="PTHR45759">
    <property type="entry name" value="NUCLEOLAR GTP-BINDING PROTEIN 1"/>
    <property type="match status" value="1"/>
</dbReference>
<evidence type="ECO:0000256" key="1">
    <source>
        <dbReference type="ARBA" id="ARBA00022528"/>
    </source>
</evidence>
<dbReference type="InterPro" id="IPR010674">
    <property type="entry name" value="NOG1_Rossman_fold_dom"/>
</dbReference>
<dbReference type="Gene3D" id="1.20.120.1190">
    <property type="match status" value="1"/>
</dbReference>
<dbReference type="Pfam" id="PF06858">
    <property type="entry name" value="NOG1"/>
    <property type="match status" value="1"/>
</dbReference>
<keyword evidence="2" id="KW-0547">Nucleotide-binding</keyword>
<feature type="domain" description="NOG1 N-terminal helical" evidence="5">
    <location>
        <begin position="113"/>
        <end position="270"/>
    </location>
</feature>
<evidence type="ECO:0008006" key="8">
    <source>
        <dbReference type="Google" id="ProtNLM"/>
    </source>
</evidence>
<dbReference type="InterPro" id="IPR006073">
    <property type="entry name" value="GTP-bd"/>
</dbReference>
<feature type="domain" description="FeoB-type G" evidence="3">
    <location>
        <begin position="276"/>
        <end position="331"/>
    </location>
</feature>